<dbReference type="GO" id="GO:0005886">
    <property type="term" value="C:plasma membrane"/>
    <property type="evidence" value="ECO:0007669"/>
    <property type="project" value="UniProtKB-SubCell"/>
</dbReference>
<feature type="transmembrane region" description="Helical" evidence="11">
    <location>
        <begin position="28"/>
        <end position="48"/>
    </location>
</feature>
<keyword evidence="3 11" id="KW-0328">Glycosyltransferase</keyword>
<dbReference type="HAMAP" id="MF_02079">
    <property type="entry name" value="PGT_RodA"/>
    <property type="match status" value="1"/>
</dbReference>
<organism evidence="12 13">
    <name type="scientific">Spiribacter salilacus</name>
    <dbReference type="NCBI Taxonomy" id="2664894"/>
    <lineage>
        <taxon>Bacteria</taxon>
        <taxon>Pseudomonadati</taxon>
        <taxon>Pseudomonadota</taxon>
        <taxon>Gammaproteobacteria</taxon>
        <taxon>Chromatiales</taxon>
        <taxon>Ectothiorhodospiraceae</taxon>
        <taxon>Spiribacter</taxon>
    </lineage>
</organism>
<keyword evidence="6 11" id="KW-0133">Cell shape</keyword>
<dbReference type="Pfam" id="PF01098">
    <property type="entry name" value="FTSW_RODA_SPOVE"/>
    <property type="match status" value="1"/>
</dbReference>
<dbReference type="EMBL" id="WJPP01000004">
    <property type="protein sequence ID" value="MRH78609.1"/>
    <property type="molecule type" value="Genomic_DNA"/>
</dbReference>
<evidence type="ECO:0000256" key="1">
    <source>
        <dbReference type="ARBA" id="ARBA00004141"/>
    </source>
</evidence>
<evidence type="ECO:0000256" key="8">
    <source>
        <dbReference type="ARBA" id="ARBA00022989"/>
    </source>
</evidence>
<comment type="caution">
    <text evidence="12">The sequence shown here is derived from an EMBL/GenBank/DDBJ whole genome shotgun (WGS) entry which is preliminary data.</text>
</comment>
<accession>A0A6N7QT72</accession>
<dbReference type="GO" id="GO:0071555">
    <property type="term" value="P:cell wall organization"/>
    <property type="evidence" value="ECO:0007669"/>
    <property type="project" value="UniProtKB-KW"/>
</dbReference>
<dbReference type="UniPathway" id="UPA00219"/>
<feature type="transmembrane region" description="Helical" evidence="11">
    <location>
        <begin position="170"/>
        <end position="187"/>
    </location>
</feature>
<proteinExistence type="inferred from homology"/>
<keyword evidence="10 11" id="KW-0961">Cell wall biogenesis/degradation</keyword>
<comment type="catalytic activity">
    <reaction evidence="11">
        <text>[GlcNAc-(1-&gt;4)-Mur2Ac(oyl-L-Ala-gamma-D-Glu-L-Lys-D-Ala-D-Ala)](n)-di-trans,octa-cis-undecaprenyl diphosphate + beta-D-GlcNAc-(1-&gt;4)-Mur2Ac(oyl-L-Ala-gamma-D-Glu-L-Lys-D-Ala-D-Ala)-di-trans,octa-cis-undecaprenyl diphosphate = [GlcNAc-(1-&gt;4)-Mur2Ac(oyl-L-Ala-gamma-D-Glu-L-Lys-D-Ala-D-Ala)](n+1)-di-trans,octa-cis-undecaprenyl diphosphate + di-trans,octa-cis-undecaprenyl diphosphate + H(+)</text>
        <dbReference type="Rhea" id="RHEA:23708"/>
        <dbReference type="Rhea" id="RHEA-COMP:9602"/>
        <dbReference type="Rhea" id="RHEA-COMP:9603"/>
        <dbReference type="ChEBI" id="CHEBI:15378"/>
        <dbReference type="ChEBI" id="CHEBI:58405"/>
        <dbReference type="ChEBI" id="CHEBI:60033"/>
        <dbReference type="ChEBI" id="CHEBI:78435"/>
        <dbReference type="EC" id="2.4.99.28"/>
    </reaction>
</comment>
<evidence type="ECO:0000256" key="2">
    <source>
        <dbReference type="ARBA" id="ARBA00022475"/>
    </source>
</evidence>
<feature type="transmembrane region" description="Helical" evidence="11">
    <location>
        <begin position="146"/>
        <end position="164"/>
    </location>
</feature>
<dbReference type="Proteomes" id="UP000433788">
    <property type="component" value="Unassembled WGS sequence"/>
</dbReference>
<keyword evidence="2 11" id="KW-1003">Cell membrane</keyword>
<keyword evidence="7 11" id="KW-0573">Peptidoglycan synthesis</keyword>
<keyword evidence="11" id="KW-0997">Cell inner membrane</keyword>
<evidence type="ECO:0000256" key="5">
    <source>
        <dbReference type="ARBA" id="ARBA00022692"/>
    </source>
</evidence>
<feature type="transmembrane region" description="Helical" evidence="11">
    <location>
        <begin position="194"/>
        <end position="216"/>
    </location>
</feature>
<dbReference type="GO" id="GO:0008955">
    <property type="term" value="F:peptidoglycan glycosyltransferase activity"/>
    <property type="evidence" value="ECO:0007669"/>
    <property type="project" value="UniProtKB-UniRule"/>
</dbReference>
<evidence type="ECO:0000256" key="6">
    <source>
        <dbReference type="ARBA" id="ARBA00022960"/>
    </source>
</evidence>
<feature type="transmembrane region" description="Helical" evidence="11">
    <location>
        <begin position="60"/>
        <end position="78"/>
    </location>
</feature>
<sequence length="378" mass="40740">MSLASSPINQTARAASTHLIQRVLHLDMLLLTLLALLAGIGVVVLYSAFGGEIEPVKGHIIRVGLGLVIMTVFAQIPPARLAPWAPVLFGIILVFLIAVLVMGQFGGGARRWLDLGIVQFQPSEIMKLALPLMMAWFLARTPIPPTFRITAAGLLLIAIPVGLIGLQPDLGTALVVGAAGASVLFLAGLRWRYLLLLFGLIAAIAPVFWVFGMQAYQRARVLTFLDPNRDPLGAGYNIIQSQIAIGSGGLFGKGWLNGTQAHLDFIPERHTDFVFSVFAEEFGFLGVIALMTLYLAIICRGLWIAYQAQDNFSRLLAGGITMTFLVYCFVNMGMVSGVLPVVGLPLPLISYGGSSIVTLMAGFGILMAIHSHRRMWST</sequence>
<dbReference type="RefSeq" id="WP_153719665.1">
    <property type="nucleotide sequence ID" value="NZ_WJPP01000004.1"/>
</dbReference>
<feature type="transmembrane region" description="Helical" evidence="11">
    <location>
        <begin position="348"/>
        <end position="369"/>
    </location>
</feature>
<dbReference type="GO" id="GO:0009252">
    <property type="term" value="P:peptidoglycan biosynthetic process"/>
    <property type="evidence" value="ECO:0007669"/>
    <property type="project" value="UniProtKB-UniRule"/>
</dbReference>
<dbReference type="GO" id="GO:0008360">
    <property type="term" value="P:regulation of cell shape"/>
    <property type="evidence" value="ECO:0007669"/>
    <property type="project" value="UniProtKB-KW"/>
</dbReference>
<reference evidence="12 13" key="1">
    <citation type="submission" date="2019-11" db="EMBL/GenBank/DDBJ databases">
        <authorList>
            <person name="Zhang X.Y."/>
        </authorList>
    </citation>
    <scope>NUCLEOTIDE SEQUENCE [LARGE SCALE GENOMIC DNA]</scope>
    <source>
        <strain evidence="12 13">C176</strain>
    </source>
</reference>
<comment type="subcellular location">
    <subcellularLocation>
        <location evidence="11">Cell inner membrane</location>
        <topology evidence="11">Multi-pass membrane protein</topology>
    </subcellularLocation>
    <subcellularLocation>
        <location evidence="1">Membrane</location>
        <topology evidence="1">Multi-pass membrane protein</topology>
    </subcellularLocation>
</comment>
<keyword evidence="8 11" id="KW-1133">Transmembrane helix</keyword>
<keyword evidence="4 11" id="KW-0808">Transferase</keyword>
<dbReference type="AlphaFoldDB" id="A0A6N7QT72"/>
<evidence type="ECO:0000256" key="10">
    <source>
        <dbReference type="ARBA" id="ARBA00023316"/>
    </source>
</evidence>
<name>A0A6N7QT72_9GAMM</name>
<keyword evidence="5 11" id="KW-0812">Transmembrane</keyword>
<evidence type="ECO:0000256" key="9">
    <source>
        <dbReference type="ARBA" id="ARBA00023136"/>
    </source>
</evidence>
<dbReference type="PANTHER" id="PTHR30474:SF1">
    <property type="entry name" value="PEPTIDOGLYCAN GLYCOSYLTRANSFERASE MRDB"/>
    <property type="match status" value="1"/>
</dbReference>
<dbReference type="NCBIfam" id="TIGR02210">
    <property type="entry name" value="rodA_shape"/>
    <property type="match status" value="1"/>
</dbReference>
<evidence type="ECO:0000313" key="12">
    <source>
        <dbReference type="EMBL" id="MRH78609.1"/>
    </source>
</evidence>
<keyword evidence="9 11" id="KW-0472">Membrane</keyword>
<feature type="transmembrane region" description="Helical" evidence="11">
    <location>
        <begin position="282"/>
        <end position="303"/>
    </location>
</feature>
<comment type="similarity">
    <text evidence="11">Belongs to the SEDS family. MrdB/RodA subfamily.</text>
</comment>
<evidence type="ECO:0000313" key="13">
    <source>
        <dbReference type="Proteomes" id="UP000433788"/>
    </source>
</evidence>
<evidence type="ECO:0000256" key="4">
    <source>
        <dbReference type="ARBA" id="ARBA00022679"/>
    </source>
</evidence>
<feature type="transmembrane region" description="Helical" evidence="11">
    <location>
        <begin position="315"/>
        <end position="342"/>
    </location>
</feature>
<feature type="transmembrane region" description="Helical" evidence="11">
    <location>
        <begin position="84"/>
        <end position="103"/>
    </location>
</feature>
<dbReference type="InterPro" id="IPR011923">
    <property type="entry name" value="RodA/MrdB"/>
</dbReference>
<dbReference type="InterPro" id="IPR001182">
    <property type="entry name" value="FtsW/RodA"/>
</dbReference>
<dbReference type="GO" id="GO:0015648">
    <property type="term" value="F:lipid-linked peptidoglycan transporter activity"/>
    <property type="evidence" value="ECO:0007669"/>
    <property type="project" value="TreeGrafter"/>
</dbReference>
<protein>
    <recommendedName>
        <fullName evidence="11">Peptidoglycan glycosyltransferase MrdB</fullName>
        <shortName evidence="11">PGT</shortName>
        <ecNumber evidence="11">2.4.99.28</ecNumber>
    </recommendedName>
    <alternativeName>
        <fullName evidence="11">Cell elongation protein RodA</fullName>
    </alternativeName>
    <alternativeName>
        <fullName evidence="11">Cell wall polymerase</fullName>
    </alternativeName>
    <alternativeName>
        <fullName evidence="11">Peptidoglycan polymerase</fullName>
        <shortName evidence="11">PG polymerase</shortName>
    </alternativeName>
</protein>
<keyword evidence="13" id="KW-1185">Reference proteome</keyword>
<gene>
    <name evidence="11 12" type="primary">rodA</name>
    <name evidence="11" type="synonym">mrdB</name>
    <name evidence="12" type="ORF">GH984_07800</name>
</gene>
<evidence type="ECO:0000256" key="7">
    <source>
        <dbReference type="ARBA" id="ARBA00022984"/>
    </source>
</evidence>
<dbReference type="PANTHER" id="PTHR30474">
    <property type="entry name" value="CELL CYCLE PROTEIN"/>
    <property type="match status" value="1"/>
</dbReference>
<dbReference type="GO" id="GO:0051301">
    <property type="term" value="P:cell division"/>
    <property type="evidence" value="ECO:0007669"/>
    <property type="project" value="InterPro"/>
</dbReference>
<evidence type="ECO:0000256" key="3">
    <source>
        <dbReference type="ARBA" id="ARBA00022676"/>
    </source>
</evidence>
<dbReference type="PROSITE" id="PS00428">
    <property type="entry name" value="FTSW_RODA_SPOVE"/>
    <property type="match status" value="1"/>
</dbReference>
<dbReference type="EC" id="2.4.99.28" evidence="11"/>
<dbReference type="InterPro" id="IPR018365">
    <property type="entry name" value="Cell_cycle_FtsW-rel_CS"/>
</dbReference>
<dbReference type="GO" id="GO:0032153">
    <property type="term" value="C:cell division site"/>
    <property type="evidence" value="ECO:0007669"/>
    <property type="project" value="TreeGrafter"/>
</dbReference>
<comment type="function">
    <text evidence="11">Peptidoglycan polymerase that is essential for cell wall elongation.</text>
</comment>
<comment type="pathway">
    <text evidence="11">Cell wall biogenesis; peptidoglycan biosynthesis.</text>
</comment>
<evidence type="ECO:0000256" key="11">
    <source>
        <dbReference type="HAMAP-Rule" id="MF_02079"/>
    </source>
</evidence>